<proteinExistence type="predicted"/>
<dbReference type="AlphaFoldDB" id="E9GPT9"/>
<reference evidence="2 3" key="1">
    <citation type="journal article" date="2011" name="Science">
        <title>The ecoresponsive genome of Daphnia pulex.</title>
        <authorList>
            <person name="Colbourne J.K."/>
            <person name="Pfrender M.E."/>
            <person name="Gilbert D."/>
            <person name="Thomas W.K."/>
            <person name="Tucker A."/>
            <person name="Oakley T.H."/>
            <person name="Tokishita S."/>
            <person name="Aerts A."/>
            <person name="Arnold G.J."/>
            <person name="Basu M.K."/>
            <person name="Bauer D.J."/>
            <person name="Caceres C.E."/>
            <person name="Carmel L."/>
            <person name="Casola C."/>
            <person name="Choi J.H."/>
            <person name="Detter J.C."/>
            <person name="Dong Q."/>
            <person name="Dusheyko S."/>
            <person name="Eads B.D."/>
            <person name="Frohlich T."/>
            <person name="Geiler-Samerotte K.A."/>
            <person name="Gerlach D."/>
            <person name="Hatcher P."/>
            <person name="Jogdeo S."/>
            <person name="Krijgsveld J."/>
            <person name="Kriventseva E.V."/>
            <person name="Kultz D."/>
            <person name="Laforsch C."/>
            <person name="Lindquist E."/>
            <person name="Lopez J."/>
            <person name="Manak J.R."/>
            <person name="Muller J."/>
            <person name="Pangilinan J."/>
            <person name="Patwardhan R.P."/>
            <person name="Pitluck S."/>
            <person name="Pritham E.J."/>
            <person name="Rechtsteiner A."/>
            <person name="Rho M."/>
            <person name="Rogozin I.B."/>
            <person name="Sakarya O."/>
            <person name="Salamov A."/>
            <person name="Schaack S."/>
            <person name="Shapiro H."/>
            <person name="Shiga Y."/>
            <person name="Skalitzky C."/>
            <person name="Smith Z."/>
            <person name="Souvorov A."/>
            <person name="Sung W."/>
            <person name="Tang Z."/>
            <person name="Tsuchiya D."/>
            <person name="Tu H."/>
            <person name="Vos H."/>
            <person name="Wang M."/>
            <person name="Wolf Y.I."/>
            <person name="Yamagata H."/>
            <person name="Yamada T."/>
            <person name="Ye Y."/>
            <person name="Shaw J.R."/>
            <person name="Andrews J."/>
            <person name="Crease T.J."/>
            <person name="Tang H."/>
            <person name="Lucas S.M."/>
            <person name="Robertson H.M."/>
            <person name="Bork P."/>
            <person name="Koonin E.V."/>
            <person name="Zdobnov E.M."/>
            <person name="Grigoriev I.V."/>
            <person name="Lynch M."/>
            <person name="Boore J.L."/>
        </authorList>
    </citation>
    <scope>NUCLEOTIDE SEQUENCE [LARGE SCALE GENOMIC DNA]</scope>
</reference>
<feature type="compositionally biased region" description="Low complexity" evidence="1">
    <location>
        <begin position="65"/>
        <end position="81"/>
    </location>
</feature>
<evidence type="ECO:0000313" key="3">
    <source>
        <dbReference type="Proteomes" id="UP000000305"/>
    </source>
</evidence>
<name>E9GPT9_DAPPU</name>
<evidence type="ECO:0000256" key="1">
    <source>
        <dbReference type="SAM" id="MobiDB-lite"/>
    </source>
</evidence>
<dbReference type="HOGENOM" id="CLU_2335744_0_0_1"/>
<dbReference type="EMBL" id="GL732557">
    <property type="protein sequence ID" value="EFX78531.1"/>
    <property type="molecule type" value="Genomic_DNA"/>
</dbReference>
<dbReference type="Proteomes" id="UP000000305">
    <property type="component" value="Unassembled WGS sequence"/>
</dbReference>
<feature type="region of interest" description="Disordered" evidence="1">
    <location>
        <begin position="21"/>
        <end position="98"/>
    </location>
</feature>
<organism evidence="2 3">
    <name type="scientific">Daphnia pulex</name>
    <name type="common">Water flea</name>
    <dbReference type="NCBI Taxonomy" id="6669"/>
    <lineage>
        <taxon>Eukaryota</taxon>
        <taxon>Metazoa</taxon>
        <taxon>Ecdysozoa</taxon>
        <taxon>Arthropoda</taxon>
        <taxon>Crustacea</taxon>
        <taxon>Branchiopoda</taxon>
        <taxon>Diplostraca</taxon>
        <taxon>Cladocera</taxon>
        <taxon>Anomopoda</taxon>
        <taxon>Daphniidae</taxon>
        <taxon>Daphnia</taxon>
    </lineage>
</organism>
<keyword evidence="3" id="KW-1185">Reference proteome</keyword>
<dbReference type="InParanoid" id="E9GPT9"/>
<dbReference type="KEGG" id="dpx:DAPPUDRAFT_246179"/>
<sequence>MVQAVCPNPLSIIQKRQAVWDEIRGQRQPPKKRRRQDDNGSDNLLYNDSERIESDTNAGPSISVAAPGNTGASTATSASANDYAGEAGPHTGAARAPG</sequence>
<evidence type="ECO:0000313" key="2">
    <source>
        <dbReference type="EMBL" id="EFX78531.1"/>
    </source>
</evidence>
<gene>
    <name evidence="2" type="ORF">DAPPUDRAFT_246179</name>
</gene>
<protein>
    <submittedName>
        <fullName evidence="2">Uncharacterized protein</fullName>
    </submittedName>
</protein>
<accession>E9GPT9</accession>